<evidence type="ECO:0000256" key="4">
    <source>
        <dbReference type="ARBA" id="ARBA00022806"/>
    </source>
</evidence>
<dbReference type="Gene3D" id="3.40.50.300">
    <property type="entry name" value="P-loop containing nucleotide triphosphate hydrolases"/>
    <property type="match status" value="3"/>
</dbReference>
<evidence type="ECO:0000256" key="3">
    <source>
        <dbReference type="ARBA" id="ARBA00022801"/>
    </source>
</evidence>
<dbReference type="Pfam" id="PF13087">
    <property type="entry name" value="AAA_12"/>
    <property type="match status" value="1"/>
</dbReference>
<feature type="coiled-coil region" evidence="6">
    <location>
        <begin position="845"/>
        <end position="872"/>
    </location>
</feature>
<evidence type="ECO:0000313" key="9">
    <source>
        <dbReference type="EMBL" id="AGM25543.1"/>
    </source>
</evidence>
<dbReference type="InterPro" id="IPR027417">
    <property type="entry name" value="P-loop_NTPase"/>
</dbReference>
<dbReference type="GO" id="GO:0005524">
    <property type="term" value="F:ATP binding"/>
    <property type="evidence" value="ECO:0007669"/>
    <property type="project" value="UniProtKB-KW"/>
</dbReference>
<dbReference type="eggNOG" id="COG1112">
    <property type="taxonomic scope" value="Bacteria"/>
</dbReference>
<keyword evidence="10" id="KW-1185">Reference proteome</keyword>
<dbReference type="GO" id="GO:0043139">
    <property type="term" value="F:5'-3' DNA helicase activity"/>
    <property type="evidence" value="ECO:0007669"/>
    <property type="project" value="TreeGrafter"/>
</dbReference>
<organism evidence="9 10">
    <name type="scientific">Spiroplasma chrysopicola DF-1</name>
    <dbReference type="NCBI Taxonomy" id="1276227"/>
    <lineage>
        <taxon>Bacteria</taxon>
        <taxon>Bacillati</taxon>
        <taxon>Mycoplasmatota</taxon>
        <taxon>Mollicutes</taxon>
        <taxon>Entomoplasmatales</taxon>
        <taxon>Spiroplasmataceae</taxon>
        <taxon>Spiroplasma</taxon>
    </lineage>
</organism>
<gene>
    <name evidence="9" type="ORF">SCHRY_v1c09710</name>
</gene>
<dbReference type="eggNOG" id="COG1196">
    <property type="taxonomic scope" value="Bacteria"/>
</dbReference>
<dbReference type="HOGENOM" id="CLU_263061_0_0_14"/>
<feature type="coiled-coil region" evidence="6">
    <location>
        <begin position="594"/>
        <end position="624"/>
    </location>
</feature>
<evidence type="ECO:0000256" key="5">
    <source>
        <dbReference type="ARBA" id="ARBA00022840"/>
    </source>
</evidence>
<dbReference type="EMBL" id="CP005077">
    <property type="protein sequence ID" value="AGM25543.1"/>
    <property type="molecule type" value="Genomic_DNA"/>
</dbReference>
<keyword evidence="2" id="KW-0547">Nucleotide-binding</keyword>
<comment type="similarity">
    <text evidence="1">Belongs to the DNA2/NAM7 helicase family.</text>
</comment>
<dbReference type="InterPro" id="IPR041677">
    <property type="entry name" value="DNA2/NAM7_AAA_11"/>
</dbReference>
<dbReference type="STRING" id="1276227.SCHRY_v1c09710"/>
<accession>R4U4Q3</accession>
<feature type="domain" description="DNA2/NAM7 helicase helicase" evidence="7">
    <location>
        <begin position="847"/>
        <end position="1002"/>
    </location>
</feature>
<keyword evidence="6" id="KW-0175">Coiled coil</keyword>
<dbReference type="KEGG" id="scr:SCHRY_v1c09710"/>
<keyword evidence="3" id="KW-0378">Hydrolase</keyword>
<evidence type="ECO:0000256" key="1">
    <source>
        <dbReference type="ARBA" id="ARBA00007913"/>
    </source>
</evidence>
<dbReference type="OrthoDB" id="9757917at2"/>
<feature type="domain" description="DNA2/NAM7 helicase-like C-terminal" evidence="8">
    <location>
        <begin position="1030"/>
        <end position="1246"/>
    </location>
</feature>
<sequence length="1297" mass="150308">MVNDFIINGNNYNGKALLLNFYLLTNGKNKFTDKDVQNLKLENIKTIKDLYGFFKKYICLADFFVCLINDQAKIKKDKSGKEKTLYDILIRFKSITFLNELIDPNLSLTVLGDIDPGLGIVNVKNIFLTGMEKTAQDFETPAQDIVLEVSDNFNHNEAKIRTIFGSDIMSKMKFLVSNFQDEKEEWIKYLNFQQQDLDYKRKKAAIFLGRQLLEYVKIPRSNEHYQQFHDPHFALNNFWYVKKSLFHQQSLTIYPNFEEVTVAFLDLLVEQPEQIADLQKLVNLSLTNWQLNREYSSDNPLSIFNFTFNEAFAQDNSDSFELGFTVPLAKDTIVQNSQQFYQNLIAIFQSHQPLQGQVDELKAVGKILAEQLKNYYSVIVCYEFKSENDYEYDFLLKNVPEYGYLGYLGKGESTLIRRSNMIIDKIVRNDVANPYLINYLFNIKDLKLKFSNKVLQEEDLTFAAKNLNNSQKAAIVKALNSQDIFLLQGPPGTGKTEFIAELVYQYAKLNKKVLISSQNHTAIDNVLTRLFKSPLIVPLRLTGEEVRKKNRFNDFNPDRVVFNNYRFMYSYLTLEYLTKWEGIDDQYLLQKEALQNLKANAKMLAKEIKEYQELESKILRLKTTQEENLTNLLKLKNHNKKLLVEINNIDNFQELLNDSEWNGHVQNTNDLTTLFNQHFGTLIHEKLNLDFDVSYSIPEVYRQLLADSLDPETINAIADKKAQLMVLKQVEPAYRDDNWATQLLTLNEAIINLQKQTSLKQGNVVHLQQVRELQVGLEALKYKYQNQIKDNEKLIATAEENQTDQELFYLETEFNGLEQKINQLKVDVENIVYNINQIFNLTLNIKDITTTINELDEIIVNLDQEIKTIQKEKIAKGKFVNNMINFLDRNYQMAQFLTGENFNNNIFNSALEKDTKTYANQFLQNNVNVVAMTATSNQIYLQSKNKILADYNISDIDIKSFSFDVVIIDEVSKLTPMEILMPLVYGKAVVLVGDYRQLPPLMQFQESDVSKINELYHENYSYFDFTQLVTQSMFKKLISQCDDSVKGILVEQYRSHGDIMKVVNVFYENQLQLGDPTHQNLQKQHYLNVGNNQQPIIFSSNKAIYWLDSSRDINQELVYEQGEAGSTSLFNWLEIELTIATLKLIDQGYGALPAKLTHKPNVAVISFYGLHVKKLRKALQTVKLKNISLEISTVDDYQGRESDIVIVNTVRHPKNQARANKEFVQKYERLNVAFSRAKNMLVIIGAINFFANIEVEIPTIMNPVLTKLTRVYDEIIKIIRTFGNVWTAEDICENVKE</sequence>
<dbReference type="RefSeq" id="WP_016339362.1">
    <property type="nucleotide sequence ID" value="NC_021280.1"/>
</dbReference>
<dbReference type="InterPro" id="IPR041679">
    <property type="entry name" value="DNA2/NAM7-like_C"/>
</dbReference>
<evidence type="ECO:0000313" key="10">
    <source>
        <dbReference type="Proteomes" id="UP000013964"/>
    </source>
</evidence>
<evidence type="ECO:0000256" key="2">
    <source>
        <dbReference type="ARBA" id="ARBA00022741"/>
    </source>
</evidence>
<protein>
    <submittedName>
        <fullName evidence="9">Superfamily I DNA/RNA helicase</fullName>
    </submittedName>
</protein>
<dbReference type="SUPFAM" id="SSF52540">
    <property type="entry name" value="P-loop containing nucleoside triphosphate hydrolases"/>
    <property type="match status" value="1"/>
</dbReference>
<proteinExistence type="inferred from homology"/>
<feature type="domain" description="DNA2/NAM7 helicase helicase" evidence="7">
    <location>
        <begin position="466"/>
        <end position="652"/>
    </location>
</feature>
<dbReference type="Pfam" id="PF13086">
    <property type="entry name" value="AAA_11"/>
    <property type="match status" value="2"/>
</dbReference>
<dbReference type="InterPro" id="IPR047187">
    <property type="entry name" value="SF1_C_Upf1"/>
</dbReference>
<dbReference type="Proteomes" id="UP000013964">
    <property type="component" value="Chromosome"/>
</dbReference>
<dbReference type="PATRIC" id="fig|1276227.3.peg.974"/>
<dbReference type="InterPro" id="IPR050534">
    <property type="entry name" value="Coronavir_polyprotein_1ab"/>
</dbReference>
<dbReference type="eggNOG" id="COG0507">
    <property type="taxonomic scope" value="Bacteria"/>
</dbReference>
<reference evidence="9 10" key="1">
    <citation type="journal article" date="2013" name="Genome Biol. Evol.">
        <title>Complete genomes of two dipteran-associated spiroplasmas provided insights into the origin, dynamics, and impacts of viral invasion in spiroplasma.</title>
        <authorList>
            <person name="Ku C."/>
            <person name="Lo W.S."/>
            <person name="Chen L.L."/>
            <person name="Kuo C.H."/>
        </authorList>
    </citation>
    <scope>NUCLEOTIDE SEQUENCE [LARGE SCALE GENOMIC DNA]</scope>
    <source>
        <strain evidence="9 10">DF-1</strain>
    </source>
</reference>
<evidence type="ECO:0000259" key="7">
    <source>
        <dbReference type="Pfam" id="PF13086"/>
    </source>
</evidence>
<dbReference type="CDD" id="cd18808">
    <property type="entry name" value="SF1_C_Upf1"/>
    <property type="match status" value="1"/>
</dbReference>
<dbReference type="PANTHER" id="PTHR43788">
    <property type="entry name" value="DNA2/NAM7 HELICASE FAMILY MEMBER"/>
    <property type="match status" value="1"/>
</dbReference>
<name>R4U4Q3_9MOLU</name>
<dbReference type="PANTHER" id="PTHR43788:SF8">
    <property type="entry name" value="DNA-BINDING PROTEIN SMUBP-2"/>
    <property type="match status" value="1"/>
</dbReference>
<evidence type="ECO:0000259" key="8">
    <source>
        <dbReference type="Pfam" id="PF13087"/>
    </source>
</evidence>
<keyword evidence="4 9" id="KW-0347">Helicase</keyword>
<dbReference type="GO" id="GO:0016787">
    <property type="term" value="F:hydrolase activity"/>
    <property type="evidence" value="ECO:0007669"/>
    <property type="project" value="UniProtKB-KW"/>
</dbReference>
<keyword evidence="5" id="KW-0067">ATP-binding</keyword>
<evidence type="ECO:0000256" key="6">
    <source>
        <dbReference type="SAM" id="Coils"/>
    </source>
</evidence>